<evidence type="ECO:0000313" key="1">
    <source>
        <dbReference type="EMBL" id="DAF57444.1"/>
    </source>
</evidence>
<dbReference type="EMBL" id="BK032734">
    <property type="protein sequence ID" value="DAF57444.1"/>
    <property type="molecule type" value="Genomic_DNA"/>
</dbReference>
<accession>A0A8S5T251</accession>
<proteinExistence type="predicted"/>
<protein>
    <submittedName>
        <fullName evidence="1">Uncharacterized protein</fullName>
    </submittedName>
</protein>
<organism evidence="1">
    <name type="scientific">Myoviridae sp. ctqfO1</name>
    <dbReference type="NCBI Taxonomy" id="2827710"/>
    <lineage>
        <taxon>Viruses</taxon>
        <taxon>Duplodnaviria</taxon>
        <taxon>Heunggongvirae</taxon>
        <taxon>Uroviricota</taxon>
        <taxon>Caudoviricetes</taxon>
    </lineage>
</organism>
<reference evidence="1" key="1">
    <citation type="journal article" date="2021" name="Proc. Natl. Acad. Sci. U.S.A.">
        <title>A Catalog of Tens of Thousands of Viruses from Human Metagenomes Reveals Hidden Associations with Chronic Diseases.</title>
        <authorList>
            <person name="Tisza M.J."/>
            <person name="Buck C.B."/>
        </authorList>
    </citation>
    <scope>NUCLEOTIDE SEQUENCE</scope>
    <source>
        <strain evidence="1">CtqfO1</strain>
    </source>
</reference>
<sequence length="34" mass="4104">MFKWIRHKLFGKPVLCEVQDADGTFLKYTRAYIK</sequence>
<name>A0A8S5T251_9CAUD</name>